<keyword evidence="2" id="KW-1185">Reference proteome</keyword>
<reference evidence="1 2" key="1">
    <citation type="submission" date="2019-01" db="EMBL/GenBank/DDBJ databases">
        <authorList>
            <person name="Sayadi A."/>
        </authorList>
    </citation>
    <scope>NUCLEOTIDE SEQUENCE [LARGE SCALE GENOMIC DNA]</scope>
</reference>
<gene>
    <name evidence="1" type="ORF">CALMAC_LOCUS7744</name>
</gene>
<proteinExistence type="predicted"/>
<dbReference type="EMBL" id="CAACVG010007399">
    <property type="protein sequence ID" value="VEN45219.1"/>
    <property type="molecule type" value="Genomic_DNA"/>
</dbReference>
<evidence type="ECO:0000313" key="2">
    <source>
        <dbReference type="Proteomes" id="UP000410492"/>
    </source>
</evidence>
<evidence type="ECO:0000313" key="1">
    <source>
        <dbReference type="EMBL" id="VEN45219.1"/>
    </source>
</evidence>
<organism evidence="1 2">
    <name type="scientific">Callosobruchus maculatus</name>
    <name type="common">Southern cowpea weevil</name>
    <name type="synonym">Pulse bruchid</name>
    <dbReference type="NCBI Taxonomy" id="64391"/>
    <lineage>
        <taxon>Eukaryota</taxon>
        <taxon>Metazoa</taxon>
        <taxon>Ecdysozoa</taxon>
        <taxon>Arthropoda</taxon>
        <taxon>Hexapoda</taxon>
        <taxon>Insecta</taxon>
        <taxon>Pterygota</taxon>
        <taxon>Neoptera</taxon>
        <taxon>Endopterygota</taxon>
        <taxon>Coleoptera</taxon>
        <taxon>Polyphaga</taxon>
        <taxon>Cucujiformia</taxon>
        <taxon>Chrysomeloidea</taxon>
        <taxon>Chrysomelidae</taxon>
        <taxon>Bruchinae</taxon>
        <taxon>Bruchini</taxon>
        <taxon>Callosobruchus</taxon>
    </lineage>
</organism>
<protein>
    <submittedName>
        <fullName evidence="1">Uncharacterized protein</fullName>
    </submittedName>
</protein>
<accession>A0A653CC00</accession>
<name>A0A653CC00_CALMS</name>
<dbReference type="Proteomes" id="UP000410492">
    <property type="component" value="Unassembled WGS sequence"/>
</dbReference>
<sequence>MFSFFVVYF</sequence>